<protein>
    <recommendedName>
        <fullName evidence="8">Uracil-DNA glycosylase-like domain-containing protein</fullName>
    </recommendedName>
</protein>
<reference evidence="9 10" key="1">
    <citation type="submission" date="2019-07" db="EMBL/GenBank/DDBJ databases">
        <title>Rapid identification of Enteric Bacteria from Whole Genome Sequences (WGS) using Average Nucleotide Identity (ANI).</title>
        <authorList>
            <person name="Lane C."/>
        </authorList>
    </citation>
    <scope>NUCLEOTIDE SEQUENCE [LARGE SCALE GENOMIC DNA]</scope>
    <source>
        <strain evidence="9 10">2016D-0084</strain>
    </source>
</reference>
<evidence type="ECO:0000256" key="1">
    <source>
        <dbReference type="ARBA" id="ARBA00022485"/>
    </source>
</evidence>
<sequence length="203" mass="24271">MDKRNLHYLKAFGFEYIEEIKDVKRLNLSFKQLQNVVKNCTLCNFSKLRKHSLMEEEAKKAKILIFQNYADKEENESGKLFASKLKQDFLHNFQGILNLKEEEIYFSYMLKCFSNFKFDENAVKFCLPYFYSELEIVNPKMIFCLGEEAFLSLGFENFKVHIGQWLRFNQYFIMPHYDLNYLSKNPSLYANFIEDVKKIKGCL</sequence>
<keyword evidence="7" id="KW-0234">DNA repair</keyword>
<dbReference type="RefSeq" id="WP_147555276.1">
    <property type="nucleotide sequence ID" value="NZ_VOWJ01000016.1"/>
</dbReference>
<evidence type="ECO:0000256" key="2">
    <source>
        <dbReference type="ARBA" id="ARBA00022723"/>
    </source>
</evidence>
<evidence type="ECO:0000259" key="8">
    <source>
        <dbReference type="Pfam" id="PF03167"/>
    </source>
</evidence>
<dbReference type="GO" id="GO:0051539">
    <property type="term" value="F:4 iron, 4 sulfur cluster binding"/>
    <property type="evidence" value="ECO:0007669"/>
    <property type="project" value="UniProtKB-KW"/>
</dbReference>
<keyword evidence="3" id="KW-0227">DNA damage</keyword>
<evidence type="ECO:0000256" key="3">
    <source>
        <dbReference type="ARBA" id="ARBA00022763"/>
    </source>
</evidence>
<dbReference type="Pfam" id="PF03167">
    <property type="entry name" value="UDG"/>
    <property type="match status" value="1"/>
</dbReference>
<dbReference type="AlphaFoldDB" id="A0A5C7E0Z2"/>
<keyword evidence="5" id="KW-0408">Iron</keyword>
<dbReference type="PANTHER" id="PTHR33693">
    <property type="entry name" value="TYPE-5 URACIL-DNA GLYCOSYLASE"/>
    <property type="match status" value="1"/>
</dbReference>
<keyword evidence="6" id="KW-0411">Iron-sulfur</keyword>
<evidence type="ECO:0000256" key="7">
    <source>
        <dbReference type="ARBA" id="ARBA00023204"/>
    </source>
</evidence>
<dbReference type="InterPro" id="IPR036895">
    <property type="entry name" value="Uracil-DNA_glycosylase-like_sf"/>
</dbReference>
<feature type="domain" description="Uracil-DNA glycosylase-like" evidence="8">
    <location>
        <begin position="59"/>
        <end position="194"/>
    </location>
</feature>
<evidence type="ECO:0000313" key="10">
    <source>
        <dbReference type="Proteomes" id="UP000321629"/>
    </source>
</evidence>
<dbReference type="PANTHER" id="PTHR33693:SF1">
    <property type="entry name" value="TYPE-4 URACIL-DNA GLYCOSYLASE"/>
    <property type="match status" value="1"/>
</dbReference>
<proteinExistence type="predicted"/>
<accession>A0A5C7E0Z2</accession>
<keyword evidence="4" id="KW-0378">Hydrolase</keyword>
<dbReference type="GO" id="GO:0006281">
    <property type="term" value="P:DNA repair"/>
    <property type="evidence" value="ECO:0007669"/>
    <property type="project" value="UniProtKB-KW"/>
</dbReference>
<dbReference type="GO" id="GO:0046872">
    <property type="term" value="F:metal ion binding"/>
    <property type="evidence" value="ECO:0007669"/>
    <property type="project" value="UniProtKB-KW"/>
</dbReference>
<dbReference type="Gene3D" id="3.40.470.10">
    <property type="entry name" value="Uracil-DNA glycosylase-like domain"/>
    <property type="match status" value="1"/>
</dbReference>
<keyword evidence="2" id="KW-0479">Metal-binding</keyword>
<gene>
    <name evidence="9" type="ORF">FPD38_02795</name>
</gene>
<evidence type="ECO:0000256" key="6">
    <source>
        <dbReference type="ARBA" id="ARBA00023014"/>
    </source>
</evidence>
<evidence type="ECO:0000313" key="9">
    <source>
        <dbReference type="EMBL" id="TXE89006.1"/>
    </source>
</evidence>
<evidence type="ECO:0000256" key="4">
    <source>
        <dbReference type="ARBA" id="ARBA00022801"/>
    </source>
</evidence>
<organism evidence="9 10">
    <name type="scientific">Campylobacter volucris</name>
    <dbReference type="NCBI Taxonomy" id="1031542"/>
    <lineage>
        <taxon>Bacteria</taxon>
        <taxon>Pseudomonadati</taxon>
        <taxon>Campylobacterota</taxon>
        <taxon>Epsilonproteobacteria</taxon>
        <taxon>Campylobacterales</taxon>
        <taxon>Campylobacteraceae</taxon>
        <taxon>Campylobacter</taxon>
    </lineage>
</organism>
<dbReference type="InterPro" id="IPR051536">
    <property type="entry name" value="UDG_Type-4/5"/>
</dbReference>
<evidence type="ECO:0000256" key="5">
    <source>
        <dbReference type="ARBA" id="ARBA00023004"/>
    </source>
</evidence>
<name>A0A5C7E0Z2_9BACT</name>
<dbReference type="EMBL" id="VOWJ01000016">
    <property type="protein sequence ID" value="TXE89006.1"/>
    <property type="molecule type" value="Genomic_DNA"/>
</dbReference>
<dbReference type="GO" id="GO:0097506">
    <property type="term" value="F:deaminated base DNA N-glycosylase activity"/>
    <property type="evidence" value="ECO:0007669"/>
    <property type="project" value="UniProtKB-ARBA"/>
</dbReference>
<comment type="caution">
    <text evidence="9">The sequence shown here is derived from an EMBL/GenBank/DDBJ whole genome shotgun (WGS) entry which is preliminary data.</text>
</comment>
<dbReference type="InterPro" id="IPR005122">
    <property type="entry name" value="Uracil-DNA_glycosylase-like"/>
</dbReference>
<keyword evidence="1" id="KW-0004">4Fe-4S</keyword>
<dbReference type="Proteomes" id="UP000321629">
    <property type="component" value="Unassembled WGS sequence"/>
</dbReference>
<dbReference type="SUPFAM" id="SSF52141">
    <property type="entry name" value="Uracil-DNA glycosylase-like"/>
    <property type="match status" value="1"/>
</dbReference>